<feature type="transmembrane region" description="Helical" evidence="5">
    <location>
        <begin position="125"/>
        <end position="145"/>
    </location>
</feature>
<dbReference type="EMBL" id="JBHTIF010000001">
    <property type="protein sequence ID" value="MFD0725487.1"/>
    <property type="molecule type" value="Genomic_DNA"/>
</dbReference>
<evidence type="ECO:0000256" key="5">
    <source>
        <dbReference type="SAM" id="Phobius"/>
    </source>
</evidence>
<comment type="subcellular location">
    <subcellularLocation>
        <location evidence="1">Membrane</location>
        <topology evidence="1">Multi-pass membrane protein</topology>
    </subcellularLocation>
</comment>
<evidence type="ECO:0000256" key="4">
    <source>
        <dbReference type="ARBA" id="ARBA00023136"/>
    </source>
</evidence>
<evidence type="ECO:0000313" key="7">
    <source>
        <dbReference type="EMBL" id="MFD0725487.1"/>
    </source>
</evidence>
<feature type="transmembrane region" description="Helical" evidence="5">
    <location>
        <begin position="24"/>
        <end position="44"/>
    </location>
</feature>
<dbReference type="Proteomes" id="UP001597110">
    <property type="component" value="Unassembled WGS sequence"/>
</dbReference>
<organism evidence="7 8">
    <name type="scientific">Lysobacter brunescens</name>
    <dbReference type="NCBI Taxonomy" id="262323"/>
    <lineage>
        <taxon>Bacteria</taxon>
        <taxon>Pseudomonadati</taxon>
        <taxon>Pseudomonadota</taxon>
        <taxon>Gammaproteobacteria</taxon>
        <taxon>Lysobacterales</taxon>
        <taxon>Lysobacteraceae</taxon>
        <taxon>Lysobacter</taxon>
    </lineage>
</organism>
<proteinExistence type="predicted"/>
<protein>
    <submittedName>
        <fullName evidence="7">YIP1 family protein</fullName>
    </submittedName>
</protein>
<gene>
    <name evidence="7" type="ORF">ACFQ0E_07720</name>
</gene>
<keyword evidence="4 5" id="KW-0472">Membrane</keyword>
<feature type="transmembrane region" description="Helical" evidence="5">
    <location>
        <begin position="79"/>
        <end position="105"/>
    </location>
</feature>
<evidence type="ECO:0000256" key="2">
    <source>
        <dbReference type="ARBA" id="ARBA00022692"/>
    </source>
</evidence>
<feature type="transmembrane region" description="Helical" evidence="5">
    <location>
        <begin position="202"/>
        <end position="225"/>
    </location>
</feature>
<sequence>MSHLIDIYLQPGKVFAALKDKPTFLVPLLLTIVIGVVMVGLYFAQVDGAWLVDRMASANPEATAKEVEQMRKVMPSAQVMGYFGMAGLLVVTVLVTLVVALYYWIAGKIAGHALSFRHGLSLTAWSGMPMLLGSIVGLVGVITMTPQTPLESLQMFNIDPLFVELPMDHAWSTFAKGFSLLMFWAIGLAALGWRTWFRTGWVQAVFVAALPYLVYFGALAVVALLK</sequence>
<evidence type="ECO:0000256" key="1">
    <source>
        <dbReference type="ARBA" id="ARBA00004141"/>
    </source>
</evidence>
<evidence type="ECO:0000313" key="8">
    <source>
        <dbReference type="Proteomes" id="UP001597110"/>
    </source>
</evidence>
<dbReference type="Pfam" id="PF04893">
    <property type="entry name" value="Yip1"/>
    <property type="match status" value="1"/>
</dbReference>
<keyword evidence="8" id="KW-1185">Reference proteome</keyword>
<keyword evidence="3 5" id="KW-1133">Transmembrane helix</keyword>
<dbReference type="InterPro" id="IPR006977">
    <property type="entry name" value="Yip1_dom"/>
</dbReference>
<reference evidence="8" key="1">
    <citation type="journal article" date="2019" name="Int. J. Syst. Evol. Microbiol.">
        <title>The Global Catalogue of Microorganisms (GCM) 10K type strain sequencing project: providing services to taxonomists for standard genome sequencing and annotation.</title>
        <authorList>
            <consortium name="The Broad Institute Genomics Platform"/>
            <consortium name="The Broad Institute Genome Sequencing Center for Infectious Disease"/>
            <person name="Wu L."/>
            <person name="Ma J."/>
        </authorList>
    </citation>
    <scope>NUCLEOTIDE SEQUENCE [LARGE SCALE GENOMIC DNA]</scope>
    <source>
        <strain evidence="8">CCUG 55585</strain>
    </source>
</reference>
<evidence type="ECO:0000259" key="6">
    <source>
        <dbReference type="Pfam" id="PF04893"/>
    </source>
</evidence>
<feature type="transmembrane region" description="Helical" evidence="5">
    <location>
        <begin position="177"/>
        <end position="196"/>
    </location>
</feature>
<name>A0ABW2YCP0_9GAMM</name>
<comment type="caution">
    <text evidence="7">The sequence shown here is derived from an EMBL/GenBank/DDBJ whole genome shotgun (WGS) entry which is preliminary data.</text>
</comment>
<accession>A0ABW2YCP0</accession>
<keyword evidence="2 5" id="KW-0812">Transmembrane</keyword>
<evidence type="ECO:0000256" key="3">
    <source>
        <dbReference type="ARBA" id="ARBA00022989"/>
    </source>
</evidence>
<feature type="domain" description="Yip1" evidence="6">
    <location>
        <begin position="6"/>
        <end position="221"/>
    </location>
</feature>
<dbReference type="RefSeq" id="WP_386823101.1">
    <property type="nucleotide sequence ID" value="NZ_JBHTIF010000001.1"/>
</dbReference>